<keyword evidence="2" id="KW-1185">Reference proteome</keyword>
<dbReference type="EMBL" id="JAUMIT010000001">
    <property type="protein sequence ID" value="MDO3693782.1"/>
    <property type="molecule type" value="Genomic_DNA"/>
</dbReference>
<proteinExistence type="predicted"/>
<gene>
    <name evidence="1" type="ORF">QVZ41_02835</name>
</gene>
<name>A0ABT8VPA8_9FLAO</name>
<accession>A0ABT8VPA8</accession>
<dbReference type="Proteomes" id="UP001168642">
    <property type="component" value="Unassembled WGS sequence"/>
</dbReference>
<sequence length="130" mass="14554">MNLEKKTKSLIIGKLICALLIFVSVACSGKKEEAPVKQEVATPLKKEEVKQEIAKPVNVISYGVQIGAYKKFDIEFESSIKNIKNNGLSNYVLGDFKTIEEAQEFLKIMKDLSIKDAFVVKMKDGKIVKE</sequence>
<evidence type="ECO:0000313" key="1">
    <source>
        <dbReference type="EMBL" id="MDO3693782.1"/>
    </source>
</evidence>
<organism evidence="1 2">
    <name type="scientific">Wenyingzhuangia gilva</name>
    <dbReference type="NCBI Taxonomy" id="3057677"/>
    <lineage>
        <taxon>Bacteria</taxon>
        <taxon>Pseudomonadati</taxon>
        <taxon>Bacteroidota</taxon>
        <taxon>Flavobacteriia</taxon>
        <taxon>Flavobacteriales</taxon>
        <taxon>Flavobacteriaceae</taxon>
        <taxon>Wenyingzhuangia</taxon>
    </lineage>
</organism>
<comment type="caution">
    <text evidence="1">The sequence shown here is derived from an EMBL/GenBank/DDBJ whole genome shotgun (WGS) entry which is preliminary data.</text>
</comment>
<dbReference type="PROSITE" id="PS51257">
    <property type="entry name" value="PROKAR_LIPOPROTEIN"/>
    <property type="match status" value="1"/>
</dbReference>
<reference evidence="1" key="1">
    <citation type="submission" date="2023-07" db="EMBL/GenBank/DDBJ databases">
        <title>Wenyingzhuangia sp. chi5 genome sequencing and assembly.</title>
        <authorList>
            <person name="Park S."/>
        </authorList>
    </citation>
    <scope>NUCLEOTIDE SEQUENCE</scope>
    <source>
        <strain evidence="1">Chi5</strain>
    </source>
</reference>
<evidence type="ECO:0000313" key="2">
    <source>
        <dbReference type="Proteomes" id="UP001168642"/>
    </source>
</evidence>
<evidence type="ECO:0008006" key="3">
    <source>
        <dbReference type="Google" id="ProtNLM"/>
    </source>
</evidence>
<protein>
    <recommendedName>
        <fullName evidence="3">SPOR domain-containing protein</fullName>
    </recommendedName>
</protein>
<dbReference type="RefSeq" id="WP_302883032.1">
    <property type="nucleotide sequence ID" value="NZ_JAUMIT010000001.1"/>
</dbReference>